<evidence type="ECO:0000313" key="2">
    <source>
        <dbReference type="Proteomes" id="UP000308600"/>
    </source>
</evidence>
<dbReference type="EMBL" id="ML208506">
    <property type="protein sequence ID" value="TFK63756.1"/>
    <property type="molecule type" value="Genomic_DNA"/>
</dbReference>
<reference evidence="1 2" key="1">
    <citation type="journal article" date="2019" name="Nat. Ecol. Evol.">
        <title>Megaphylogeny resolves global patterns of mushroom evolution.</title>
        <authorList>
            <person name="Varga T."/>
            <person name="Krizsan K."/>
            <person name="Foldi C."/>
            <person name="Dima B."/>
            <person name="Sanchez-Garcia M."/>
            <person name="Sanchez-Ramirez S."/>
            <person name="Szollosi G.J."/>
            <person name="Szarkandi J.G."/>
            <person name="Papp V."/>
            <person name="Albert L."/>
            <person name="Andreopoulos W."/>
            <person name="Angelini C."/>
            <person name="Antonin V."/>
            <person name="Barry K.W."/>
            <person name="Bougher N.L."/>
            <person name="Buchanan P."/>
            <person name="Buyck B."/>
            <person name="Bense V."/>
            <person name="Catcheside P."/>
            <person name="Chovatia M."/>
            <person name="Cooper J."/>
            <person name="Damon W."/>
            <person name="Desjardin D."/>
            <person name="Finy P."/>
            <person name="Geml J."/>
            <person name="Haridas S."/>
            <person name="Hughes K."/>
            <person name="Justo A."/>
            <person name="Karasinski D."/>
            <person name="Kautmanova I."/>
            <person name="Kiss B."/>
            <person name="Kocsube S."/>
            <person name="Kotiranta H."/>
            <person name="LaButti K.M."/>
            <person name="Lechner B.E."/>
            <person name="Liimatainen K."/>
            <person name="Lipzen A."/>
            <person name="Lukacs Z."/>
            <person name="Mihaltcheva S."/>
            <person name="Morgado L.N."/>
            <person name="Niskanen T."/>
            <person name="Noordeloos M.E."/>
            <person name="Ohm R.A."/>
            <person name="Ortiz-Santana B."/>
            <person name="Ovrebo C."/>
            <person name="Racz N."/>
            <person name="Riley R."/>
            <person name="Savchenko A."/>
            <person name="Shiryaev A."/>
            <person name="Soop K."/>
            <person name="Spirin V."/>
            <person name="Szebenyi C."/>
            <person name="Tomsovsky M."/>
            <person name="Tulloss R.E."/>
            <person name="Uehling J."/>
            <person name="Grigoriev I.V."/>
            <person name="Vagvolgyi C."/>
            <person name="Papp T."/>
            <person name="Martin F.M."/>
            <person name="Miettinen O."/>
            <person name="Hibbett D.S."/>
            <person name="Nagy L.G."/>
        </authorList>
    </citation>
    <scope>NUCLEOTIDE SEQUENCE [LARGE SCALE GENOMIC DNA]</scope>
    <source>
        <strain evidence="1 2">NL-1719</strain>
    </source>
</reference>
<name>A0ACD3ADK8_9AGAR</name>
<protein>
    <submittedName>
        <fullName evidence="1">Uncharacterized protein</fullName>
    </submittedName>
</protein>
<gene>
    <name evidence="1" type="ORF">BDN72DRAFT_301281</name>
</gene>
<evidence type="ECO:0000313" key="1">
    <source>
        <dbReference type="EMBL" id="TFK63756.1"/>
    </source>
</evidence>
<keyword evidence="2" id="KW-1185">Reference proteome</keyword>
<proteinExistence type="predicted"/>
<sequence>MTPPPMNFIAEVSPRDNTVAGLWQKMMQYSFVWVRGPYRSGKSILAELIHHHARKVLPSATVIPVAGRRATPKDREETWTYLNRRRRRGFPTIFIFDSAQRAYGNTILWPDFFNDLCNQQSKDVYAIVFASYGNPLSRFEINGRPMDVDVKRRITSSPIDHNDGCPAIGLLLTKEEFGDVIKRRYDVHDGHIFEEKLLTKIFGCS</sequence>
<organism evidence="1 2">
    <name type="scientific">Pluteus cervinus</name>
    <dbReference type="NCBI Taxonomy" id="181527"/>
    <lineage>
        <taxon>Eukaryota</taxon>
        <taxon>Fungi</taxon>
        <taxon>Dikarya</taxon>
        <taxon>Basidiomycota</taxon>
        <taxon>Agaricomycotina</taxon>
        <taxon>Agaricomycetes</taxon>
        <taxon>Agaricomycetidae</taxon>
        <taxon>Agaricales</taxon>
        <taxon>Pluteineae</taxon>
        <taxon>Pluteaceae</taxon>
        <taxon>Pluteus</taxon>
    </lineage>
</organism>
<dbReference type="Proteomes" id="UP000308600">
    <property type="component" value="Unassembled WGS sequence"/>
</dbReference>
<accession>A0ACD3ADK8</accession>